<name>A0ACC2F4Z4_DALPE</name>
<organism evidence="1 2">
    <name type="scientific">Dallia pectoralis</name>
    <name type="common">Alaska blackfish</name>
    <dbReference type="NCBI Taxonomy" id="75939"/>
    <lineage>
        <taxon>Eukaryota</taxon>
        <taxon>Metazoa</taxon>
        <taxon>Chordata</taxon>
        <taxon>Craniata</taxon>
        <taxon>Vertebrata</taxon>
        <taxon>Euteleostomi</taxon>
        <taxon>Actinopterygii</taxon>
        <taxon>Neopterygii</taxon>
        <taxon>Teleostei</taxon>
        <taxon>Protacanthopterygii</taxon>
        <taxon>Esociformes</taxon>
        <taxon>Umbridae</taxon>
        <taxon>Dallia</taxon>
    </lineage>
</organism>
<dbReference type="EMBL" id="CM055761">
    <property type="protein sequence ID" value="KAJ7986429.1"/>
    <property type="molecule type" value="Genomic_DNA"/>
</dbReference>
<keyword evidence="2" id="KW-1185">Reference proteome</keyword>
<sequence length="110" mass="11514">MATPGGHFMVKKKTIIFNFTPTGKVSLPSPGRLGVEALGSAGSGCLSTLPSFFLSFLLSLSTCGSGTGIRNEGSDTARKHSRSDRSPACVSPRGLFHCGPDEAEWIQVCP</sequence>
<protein>
    <submittedName>
        <fullName evidence="1">Uncharacterized protein</fullName>
    </submittedName>
</protein>
<comment type="caution">
    <text evidence="1">The sequence shown here is derived from an EMBL/GenBank/DDBJ whole genome shotgun (WGS) entry which is preliminary data.</text>
</comment>
<dbReference type="Proteomes" id="UP001157502">
    <property type="component" value="Chromosome 34"/>
</dbReference>
<accession>A0ACC2F4Z4</accession>
<evidence type="ECO:0000313" key="2">
    <source>
        <dbReference type="Proteomes" id="UP001157502"/>
    </source>
</evidence>
<evidence type="ECO:0000313" key="1">
    <source>
        <dbReference type="EMBL" id="KAJ7986429.1"/>
    </source>
</evidence>
<gene>
    <name evidence="1" type="ORF">DPEC_G00339800</name>
</gene>
<reference evidence="1" key="1">
    <citation type="submission" date="2021-05" db="EMBL/GenBank/DDBJ databases">
        <authorList>
            <person name="Pan Q."/>
            <person name="Jouanno E."/>
            <person name="Zahm M."/>
            <person name="Klopp C."/>
            <person name="Cabau C."/>
            <person name="Louis A."/>
            <person name="Berthelot C."/>
            <person name="Parey E."/>
            <person name="Roest Crollius H."/>
            <person name="Montfort J."/>
            <person name="Robinson-Rechavi M."/>
            <person name="Bouchez O."/>
            <person name="Lampietro C."/>
            <person name="Lopez Roques C."/>
            <person name="Donnadieu C."/>
            <person name="Postlethwait J."/>
            <person name="Bobe J."/>
            <person name="Dillon D."/>
            <person name="Chandos A."/>
            <person name="von Hippel F."/>
            <person name="Guiguen Y."/>
        </authorList>
    </citation>
    <scope>NUCLEOTIDE SEQUENCE</scope>
    <source>
        <strain evidence="1">YG-Jan2019</strain>
    </source>
</reference>
<proteinExistence type="predicted"/>